<dbReference type="Proteomes" id="UP001501727">
    <property type="component" value="Unassembled WGS sequence"/>
</dbReference>
<feature type="compositionally biased region" description="Basic and acidic residues" evidence="1">
    <location>
        <begin position="49"/>
        <end position="63"/>
    </location>
</feature>
<feature type="region of interest" description="Disordered" evidence="1">
    <location>
        <begin position="46"/>
        <end position="107"/>
    </location>
</feature>
<protein>
    <recommendedName>
        <fullName evidence="5">Secreted protein</fullName>
    </recommendedName>
</protein>
<organism evidence="3 4">
    <name type="scientific">Luteimonas lutimaris</name>
    <dbReference type="NCBI Taxonomy" id="698645"/>
    <lineage>
        <taxon>Bacteria</taxon>
        <taxon>Pseudomonadati</taxon>
        <taxon>Pseudomonadota</taxon>
        <taxon>Gammaproteobacteria</taxon>
        <taxon>Lysobacterales</taxon>
        <taxon>Lysobacteraceae</taxon>
        <taxon>Luteimonas</taxon>
    </lineage>
</organism>
<keyword evidence="4" id="KW-1185">Reference proteome</keyword>
<name>A0ABP7MA01_9GAMM</name>
<gene>
    <name evidence="3" type="ORF">GCM10022229_08440</name>
</gene>
<keyword evidence="2" id="KW-0472">Membrane</keyword>
<feature type="compositionally biased region" description="Low complexity" evidence="1">
    <location>
        <begin position="69"/>
        <end position="81"/>
    </location>
</feature>
<evidence type="ECO:0008006" key="5">
    <source>
        <dbReference type="Google" id="ProtNLM"/>
    </source>
</evidence>
<feature type="transmembrane region" description="Helical" evidence="2">
    <location>
        <begin position="12"/>
        <end position="39"/>
    </location>
</feature>
<proteinExistence type="predicted"/>
<keyword evidence="2" id="KW-1133">Transmembrane helix</keyword>
<keyword evidence="2" id="KW-0812">Transmembrane</keyword>
<evidence type="ECO:0000256" key="2">
    <source>
        <dbReference type="SAM" id="Phobius"/>
    </source>
</evidence>
<reference evidence="4" key="1">
    <citation type="journal article" date="2019" name="Int. J. Syst. Evol. Microbiol.">
        <title>The Global Catalogue of Microorganisms (GCM) 10K type strain sequencing project: providing services to taxonomists for standard genome sequencing and annotation.</title>
        <authorList>
            <consortium name="The Broad Institute Genomics Platform"/>
            <consortium name="The Broad Institute Genome Sequencing Center for Infectious Disease"/>
            <person name="Wu L."/>
            <person name="Ma J."/>
        </authorList>
    </citation>
    <scope>NUCLEOTIDE SEQUENCE [LARGE SCALE GENOMIC DNA]</scope>
    <source>
        <strain evidence="4">JCM 16916</strain>
    </source>
</reference>
<evidence type="ECO:0000313" key="3">
    <source>
        <dbReference type="EMBL" id="GAA3917406.1"/>
    </source>
</evidence>
<evidence type="ECO:0000256" key="1">
    <source>
        <dbReference type="SAM" id="MobiDB-lite"/>
    </source>
</evidence>
<comment type="caution">
    <text evidence="3">The sequence shown here is derived from an EMBL/GenBank/DDBJ whole genome shotgun (WGS) entry which is preliminary data.</text>
</comment>
<evidence type="ECO:0000313" key="4">
    <source>
        <dbReference type="Proteomes" id="UP001501727"/>
    </source>
</evidence>
<sequence>MNRDGFRALTPWSFFLPIALAVALGVLVANGLGAMFFGAGESGSAQQVRADDVDADGDAHTPDDVPVPGAKASAASGSADAADMDGKPEAEAPVALEPVRLPGPSAARRDGLSRACIGGTIAVRATNGWEQEVVEDAPARCIAASP</sequence>
<accession>A0ABP7MA01</accession>
<dbReference type="EMBL" id="BAAAZU010000004">
    <property type="protein sequence ID" value="GAA3917406.1"/>
    <property type="molecule type" value="Genomic_DNA"/>
</dbReference>